<feature type="region of interest" description="Disordered" evidence="1">
    <location>
        <begin position="34"/>
        <end position="83"/>
    </location>
</feature>
<reference evidence="2 3" key="1">
    <citation type="submission" date="2006-06" db="EMBL/GenBank/DDBJ databases">
        <title>Complete sequence of Rubrobacter xylanophilus DSM 9941.</title>
        <authorList>
            <consortium name="US DOE Joint Genome Institute"/>
            <person name="Copeland A."/>
            <person name="Lucas S."/>
            <person name="Lapidus A."/>
            <person name="Barry K."/>
            <person name="Detter J.C."/>
            <person name="Glavina del Rio T."/>
            <person name="Hammon N."/>
            <person name="Israni S."/>
            <person name="Dalin E."/>
            <person name="Tice H."/>
            <person name="Pitluck S."/>
            <person name="Munk A.C."/>
            <person name="Brettin T."/>
            <person name="Bruce D."/>
            <person name="Han C."/>
            <person name="Tapia R."/>
            <person name="Gilna P."/>
            <person name="Schmutz J."/>
            <person name="Larimer F."/>
            <person name="Land M."/>
            <person name="Hauser L."/>
            <person name="Kyrpides N."/>
            <person name="Lykidis A."/>
            <person name="da Costa M.S."/>
            <person name="Rainey F.A."/>
            <person name="Empadinhas N."/>
            <person name="Jolivet E."/>
            <person name="Battista J.R."/>
            <person name="Richardson P."/>
        </authorList>
    </citation>
    <scope>NUCLEOTIDE SEQUENCE [LARGE SCALE GENOMIC DNA]</scope>
    <source>
        <strain evidence="3">DSM 9941 / NBRC 16129 / PRD-1</strain>
    </source>
</reference>
<organism evidence="2 3">
    <name type="scientific">Rubrobacter xylanophilus (strain DSM 9941 / JCM 11954 / NBRC 16129 / PRD-1)</name>
    <dbReference type="NCBI Taxonomy" id="266117"/>
    <lineage>
        <taxon>Bacteria</taxon>
        <taxon>Bacillati</taxon>
        <taxon>Actinomycetota</taxon>
        <taxon>Rubrobacteria</taxon>
        <taxon>Rubrobacterales</taxon>
        <taxon>Rubrobacteraceae</taxon>
        <taxon>Rubrobacter</taxon>
    </lineage>
</organism>
<evidence type="ECO:0000256" key="1">
    <source>
        <dbReference type="SAM" id="MobiDB-lite"/>
    </source>
</evidence>
<sequence>MGPVLEATRKTARRAAWLALLLGALLLAGACSEEGGASGGDRAHHPESARERTSGLERTAPPATTPGLEITGESTSPGVPRDGSRVVLRLEGEEGTRFSGLCDVGGQQSVLSGEVPRRYTFDLDGLPLSCRIQKRGGGQGTLRVVLLANGTTRSVQQTNAPEGTIRISYQGGA</sequence>
<proteinExistence type="predicted"/>
<dbReference type="EMBL" id="CP000386">
    <property type="protein sequence ID" value="ABG05860.1"/>
    <property type="molecule type" value="Genomic_DNA"/>
</dbReference>
<accession>Q1ARW8</accession>
<feature type="compositionally biased region" description="Basic and acidic residues" evidence="1">
    <location>
        <begin position="41"/>
        <end position="55"/>
    </location>
</feature>
<evidence type="ECO:0000313" key="3">
    <source>
        <dbReference type="Proteomes" id="UP000006637"/>
    </source>
</evidence>
<dbReference type="STRING" id="266117.Rxyl_2950"/>
<keyword evidence="3" id="KW-1185">Reference proteome</keyword>
<dbReference type="Proteomes" id="UP000006637">
    <property type="component" value="Chromosome"/>
</dbReference>
<dbReference type="KEGG" id="rxy:Rxyl_2950"/>
<evidence type="ECO:0000313" key="2">
    <source>
        <dbReference type="EMBL" id="ABG05860.1"/>
    </source>
</evidence>
<protein>
    <submittedName>
        <fullName evidence="2">Uncharacterized protein</fullName>
    </submittedName>
</protein>
<dbReference type="HOGENOM" id="CLU_1546482_0_0_11"/>
<name>Q1ARW8_RUBXD</name>
<dbReference type="AlphaFoldDB" id="Q1ARW8"/>
<gene>
    <name evidence="2" type="ordered locus">Rxyl_2950</name>
</gene>